<evidence type="ECO:0000313" key="2">
    <source>
        <dbReference type="Proteomes" id="UP000005536"/>
    </source>
</evidence>
<dbReference type="Proteomes" id="UP000005536">
    <property type="component" value="Unassembled WGS sequence"/>
</dbReference>
<dbReference type="AlphaFoldDB" id="D4DPV7"/>
<comment type="caution">
    <text evidence="1">The sequence shown here is derived from an EMBL/GenBank/DDBJ whole genome shotgun (WGS) entry which is preliminary data.</text>
</comment>
<dbReference type="EMBL" id="ADBF01000029">
    <property type="protein sequence ID" value="EFE50061.1"/>
    <property type="molecule type" value="Genomic_DNA"/>
</dbReference>
<evidence type="ECO:0000313" key="1">
    <source>
        <dbReference type="EMBL" id="EFE50061.1"/>
    </source>
</evidence>
<name>D4DPV7_NEIEG</name>
<organism evidence="1 2">
    <name type="scientific">Neisseria elongata subsp. glycolytica ATCC 29315</name>
    <dbReference type="NCBI Taxonomy" id="546263"/>
    <lineage>
        <taxon>Bacteria</taxon>
        <taxon>Pseudomonadati</taxon>
        <taxon>Pseudomonadota</taxon>
        <taxon>Betaproteobacteria</taxon>
        <taxon>Neisseriales</taxon>
        <taxon>Neisseriaceae</taxon>
        <taxon>Neisseria</taxon>
    </lineage>
</organism>
<reference evidence="1 2" key="1">
    <citation type="submission" date="2010-02" db="EMBL/GenBank/DDBJ databases">
        <authorList>
            <person name="Weinstock G."/>
            <person name="Sodergren E."/>
            <person name="Clifton S."/>
            <person name="Fulton L."/>
            <person name="Fulton B."/>
            <person name="Courtney L."/>
            <person name="Fronick C."/>
            <person name="Harrison M."/>
            <person name="Strong C."/>
            <person name="Farmer C."/>
            <person name="Delahaunty K."/>
            <person name="Markovic C."/>
            <person name="Hall O."/>
            <person name="Minx P."/>
            <person name="Tomlinson C."/>
            <person name="Mitreva M."/>
            <person name="Nelson J."/>
            <person name="Hou S."/>
            <person name="Wollam A."/>
            <person name="Pepin K.H."/>
            <person name="Johnson M."/>
            <person name="Bhonagiri V."/>
            <person name="Zhang X."/>
            <person name="Suruliraj S."/>
            <person name="Warren W."/>
            <person name="Chinwalla A."/>
            <person name="Mardis E.R."/>
            <person name="Wilson R.K."/>
        </authorList>
    </citation>
    <scope>NUCLEOTIDE SEQUENCE [LARGE SCALE GENOMIC DNA]</scope>
    <source>
        <strain evidence="1 2">ATCC 29315</strain>
    </source>
</reference>
<proteinExistence type="predicted"/>
<gene>
    <name evidence="1" type="ORF">NEIELOOT_01094</name>
</gene>
<protein>
    <submittedName>
        <fullName evidence="1">Uncharacterized protein</fullName>
    </submittedName>
</protein>
<accession>D4DPV7</accession>
<sequence length="43" mass="4260">MPSISGSGAVFFMAAIVTEFQAACFAATIRAVFNNGFGTGAAG</sequence>